<keyword evidence="5" id="KW-1017">Isopeptide bond</keyword>
<dbReference type="CTD" id="9656"/>
<evidence type="ECO:0000256" key="5">
    <source>
        <dbReference type="ARBA" id="ARBA00022499"/>
    </source>
</evidence>
<feature type="compositionally biased region" description="Basic and acidic residues" evidence="14">
    <location>
        <begin position="306"/>
        <end position="317"/>
    </location>
</feature>
<feature type="compositionally biased region" description="Low complexity" evidence="14">
    <location>
        <begin position="244"/>
        <end position="264"/>
    </location>
</feature>
<evidence type="ECO:0000259" key="16">
    <source>
        <dbReference type="PROSITE" id="PS50172"/>
    </source>
</evidence>
<feature type="compositionally biased region" description="Basic and acidic residues" evidence="14">
    <location>
        <begin position="451"/>
        <end position="462"/>
    </location>
</feature>
<dbReference type="RefSeq" id="XP_030641459.1">
    <property type="nucleotide sequence ID" value="XM_030785599.1"/>
</dbReference>
<dbReference type="CDD" id="cd17744">
    <property type="entry name" value="BRCT_MDC1_rpt1"/>
    <property type="match status" value="1"/>
</dbReference>
<evidence type="ECO:0000256" key="14">
    <source>
        <dbReference type="SAM" id="MobiDB-lite"/>
    </source>
</evidence>
<evidence type="ECO:0000256" key="4">
    <source>
        <dbReference type="ARBA" id="ARBA00022454"/>
    </source>
</evidence>
<feature type="compositionally biased region" description="Acidic residues" evidence="14">
    <location>
        <begin position="856"/>
        <end position="865"/>
    </location>
</feature>
<dbReference type="PROSITE" id="PS50006">
    <property type="entry name" value="FHA_DOMAIN"/>
    <property type="match status" value="1"/>
</dbReference>
<evidence type="ECO:0000256" key="3">
    <source>
        <dbReference type="ARBA" id="ARBA00015014"/>
    </source>
</evidence>
<dbReference type="InterPro" id="IPR051579">
    <property type="entry name" value="DDR_Transcriptional_Reg"/>
</dbReference>
<dbReference type="CDD" id="cd18441">
    <property type="entry name" value="BRCT_MDC1_rpt2"/>
    <property type="match status" value="1"/>
</dbReference>
<evidence type="ECO:0000313" key="18">
    <source>
        <dbReference type="RefSeq" id="XP_030641459.1"/>
    </source>
</evidence>
<keyword evidence="9" id="KW-0832">Ubl conjugation</keyword>
<evidence type="ECO:0000256" key="11">
    <source>
        <dbReference type="ARBA" id="ARBA00023204"/>
    </source>
</evidence>
<feature type="compositionally biased region" description="Basic and acidic residues" evidence="14">
    <location>
        <begin position="1391"/>
        <end position="1425"/>
    </location>
</feature>
<feature type="compositionally biased region" description="Basic and acidic residues" evidence="14">
    <location>
        <begin position="144"/>
        <end position="168"/>
    </location>
</feature>
<keyword evidence="7" id="KW-0677">Repeat</keyword>
<feature type="region of interest" description="Disordered" evidence="14">
    <location>
        <begin position="1"/>
        <end position="30"/>
    </location>
</feature>
<feature type="compositionally biased region" description="Basic and acidic residues" evidence="14">
    <location>
        <begin position="954"/>
        <end position="1226"/>
    </location>
</feature>
<feature type="compositionally biased region" description="Basic and acidic residues" evidence="14">
    <location>
        <begin position="679"/>
        <end position="694"/>
    </location>
</feature>
<dbReference type="Gene3D" id="2.60.200.20">
    <property type="match status" value="1"/>
</dbReference>
<dbReference type="GO" id="GO:0006281">
    <property type="term" value="P:DNA repair"/>
    <property type="evidence" value="ECO:0007669"/>
    <property type="project" value="UniProtKB-KW"/>
</dbReference>
<feature type="compositionally biased region" description="Basic residues" evidence="14">
    <location>
        <begin position="1234"/>
        <end position="1243"/>
    </location>
</feature>
<feature type="domain" description="BRCT" evidence="16">
    <location>
        <begin position="1535"/>
        <end position="1613"/>
    </location>
</feature>
<feature type="compositionally biased region" description="Acidic residues" evidence="14">
    <location>
        <begin position="933"/>
        <end position="942"/>
    </location>
</feature>
<feature type="compositionally biased region" description="Polar residues" evidence="14">
    <location>
        <begin position="719"/>
        <end position="733"/>
    </location>
</feature>
<comment type="subcellular location">
    <subcellularLocation>
        <location evidence="2">Chromosome</location>
    </subcellularLocation>
    <subcellularLocation>
        <location evidence="1">Nucleus</location>
    </subcellularLocation>
</comment>
<dbReference type="Pfam" id="PF00498">
    <property type="entry name" value="FHA"/>
    <property type="match status" value="1"/>
</dbReference>
<dbReference type="InterPro" id="IPR000253">
    <property type="entry name" value="FHA_dom"/>
</dbReference>
<evidence type="ECO:0000313" key="17">
    <source>
        <dbReference type="Proteomes" id="UP000504632"/>
    </source>
</evidence>
<dbReference type="InParanoid" id="A0A6J2WAQ3"/>
<evidence type="ECO:0000256" key="8">
    <source>
        <dbReference type="ARBA" id="ARBA00022763"/>
    </source>
</evidence>
<dbReference type="PROSITE" id="PS50172">
    <property type="entry name" value="BRCT"/>
    <property type="match status" value="1"/>
</dbReference>
<reference evidence="18" key="1">
    <citation type="submission" date="2025-08" db="UniProtKB">
        <authorList>
            <consortium name="RefSeq"/>
        </authorList>
    </citation>
    <scope>IDENTIFICATION</scope>
</reference>
<feature type="compositionally biased region" description="Polar residues" evidence="14">
    <location>
        <begin position="823"/>
        <end position="833"/>
    </location>
</feature>
<evidence type="ECO:0000256" key="13">
    <source>
        <dbReference type="ARBA" id="ARBA00023306"/>
    </source>
</evidence>
<evidence type="ECO:0000256" key="10">
    <source>
        <dbReference type="ARBA" id="ARBA00022990"/>
    </source>
</evidence>
<feature type="compositionally biased region" description="Basic and acidic residues" evidence="14">
    <location>
        <begin position="1456"/>
        <end position="1469"/>
    </location>
</feature>
<dbReference type="SUPFAM" id="SSF49879">
    <property type="entry name" value="SMAD/FHA domain"/>
    <property type="match status" value="1"/>
</dbReference>
<dbReference type="InterPro" id="IPR008984">
    <property type="entry name" value="SMAD_FHA_dom_sf"/>
</dbReference>
<evidence type="ECO:0000256" key="9">
    <source>
        <dbReference type="ARBA" id="ARBA00022843"/>
    </source>
</evidence>
<dbReference type="OrthoDB" id="342264at2759"/>
<sequence>MDATQVIEDSFWAQEEEEEKEEGDEEKKREPLAKLRILKNEHIPESELPLYLGENVLGRDDTSCSLPLPVRSVSKQHAVISVQSFRDACGVAVETLLWDLGSMNGTRKGRVRLTPHVRYALGDGDSLLLADLPCQYVAVDTTRTERTPAEGGAEKCESKETGKLKSPPEFRGGPEAGGQPNGGRGAGGGRRDQDGNAGEAAPKYLLEKQTPTQQQTLVHASDSESDSEGERGGERRREKKGRLGVSSSPGMSSPPVSSTFVTPFRAVVPESGDESSITPSSSGMDRMRQKESSSETGSSTGPGVRTRPDPIDFHMDSDTDAESEDEPVRTSPATVPEPKQNGSEPPRTTAADPQAHFHMDSDTDVEEDAGTDVSKATEASDHARSVRGAVPCPDLRMDSDTDAEEDDGTQVVCPPPGSASSAGGGGGGGDAKPRDELRVYSDTDGEEEDEEQKRERETHARQTSETPQCSTPRGQGVCEDETETQAILSPSPQFRRPALPPSFHLSICESTQETEELVVAATQSFVSDGNHSITPSLCAEVPESPGVLGKSNDSPGNSGTEEDWALEATQAYGAAGAGPGGSRATPGGAGLEIEPTQAYSEGDEEFLTHSHMSTAETQLLNNSAVQKEEEDGEMAVSERGRAAMEEEEEEATQEIEPFSDTHLSTAETQIIVRNEEEEGEHHRDDEDLKGDETAAAHPPRQGRREDEDEDEMGQRAEASANSHLSAAETQPLSSALDGRDEQNAKPSSSSSSPSSPRRRTGPRHGKTRPQEEETPLSAAETQPVSTGADDNQEEETPLSAAETQPVSTGADDNQEEETPLSAAETQPVSTGADDNQEEETPLSAAETQPVSTGAEDNQEEEEQDEDARQQGRTRRGRREAEKAGPGRVRTRNTKERGKKGGTREEEAESQSERKGKATPVKKGGRRRRGQVQSEEEESEEEEVSRRRTMRGRKSVKEEGERERVEEEKEEGESMQRERREKEEKEREEKERKEQEEKERMEQENREREEKERLEQERKENEERERLEKEKKERLEKEKREREEKERLEKEKRERDEKEKREREEKERLEKEKREREEKERLEKEEREREEKERLEKDKRERDEKEKREREEKERLEKEKREREEKERLEKEKRERDEKEKREREETERLEKEKREREEKERLEKEKREREEKERLEKEKREREERERLEKEKREREEKEKKERLEKEKREREEKEKREREVKEKTSEQNQTKQRTTRGRRTNTRRTATAAYGGVEGLVVTGLHGNEDSDDVPAKRTRSRSNSSSSVSSERSTSSTGRGRGRGRGQQTPEPSPKPGRGRRSTRAKATAAPPGGEEESEQDRPSQTNKETQKRGRGGGRKSVRVKEEPEEPPAPKRGRKTVATGGVSMTTAEGPERPQETSAKVEPKGVETRDGERDKRGGERKTGEGEELDESEEIRFKIPEGKAQARGGGGRRGRRGEVETEVTEEKGQRARGRPSAAAQRRKDPKEQTEREREDTASSTVLQDSERSCGSRKRAASVDLSPAQRTPRRTVSSLTVKVLFTGVVDEEGEGLVGRLGGCKAKDVYDMTHLVTDKVRRTVKFLCAVARGVPVVTTKWLEKCGESECFLPPEGFLVKDSEQEKKFKFSLQEALQTARTQPLLRGYEIHVTRSVKPEPSQMKDIIVCSGARYLPKMPSVHKAQTVVVSCVEDAGLCAQAVSLSLPVVSAEFLLIGILQQKVDLVSHALTGPAFQPGSTKATARGRKKT</sequence>
<keyword evidence="6" id="KW-0597">Phosphoprotein</keyword>
<dbReference type="GO" id="GO:0005694">
    <property type="term" value="C:chromosome"/>
    <property type="evidence" value="ECO:0007669"/>
    <property type="project" value="UniProtKB-SubCell"/>
</dbReference>
<keyword evidence="17" id="KW-1185">Reference proteome</keyword>
<evidence type="ECO:0000256" key="2">
    <source>
        <dbReference type="ARBA" id="ARBA00004286"/>
    </source>
</evidence>
<feature type="compositionally biased region" description="Low complexity" evidence="14">
    <location>
        <begin position="746"/>
        <end position="755"/>
    </location>
</feature>
<feature type="compositionally biased region" description="Basic and acidic residues" evidence="14">
    <location>
        <begin position="431"/>
        <end position="441"/>
    </location>
</feature>
<keyword evidence="8" id="KW-0227">DNA damage</keyword>
<feature type="region of interest" description="Disordered" evidence="14">
    <location>
        <begin position="623"/>
        <end position="1528"/>
    </location>
</feature>
<feature type="compositionally biased region" description="Acidic residues" evidence="14">
    <location>
        <begin position="14"/>
        <end position="24"/>
    </location>
</feature>
<evidence type="ECO:0000256" key="1">
    <source>
        <dbReference type="ARBA" id="ARBA00004123"/>
    </source>
</evidence>
<feature type="compositionally biased region" description="Polar residues" evidence="14">
    <location>
        <begin position="274"/>
        <end position="283"/>
    </location>
</feature>
<keyword evidence="11" id="KW-0234">DNA repair</keyword>
<accession>A0A6J2WAQ3</accession>
<feature type="region of interest" description="Disordered" evidence="14">
    <location>
        <begin position="144"/>
        <end position="499"/>
    </location>
</feature>
<keyword evidence="12" id="KW-0539">Nucleus</keyword>
<name>A0A6J2WAQ3_CHACN</name>
<dbReference type="PANTHER" id="PTHR23196:SF34">
    <property type="entry name" value="MEDIATOR OF DNA DAMAGE CHECKPOINT PROTEIN 1"/>
    <property type="match status" value="1"/>
</dbReference>
<evidence type="ECO:0000256" key="12">
    <source>
        <dbReference type="ARBA" id="ARBA00023242"/>
    </source>
</evidence>
<dbReference type="Proteomes" id="UP000504632">
    <property type="component" value="Chromosome 9"/>
</dbReference>
<evidence type="ECO:0000256" key="7">
    <source>
        <dbReference type="ARBA" id="ARBA00022737"/>
    </source>
</evidence>
<feature type="compositionally biased region" description="Polar residues" evidence="14">
    <location>
        <begin position="209"/>
        <end position="218"/>
    </location>
</feature>
<feature type="compositionally biased region" description="Polar residues" evidence="14">
    <location>
        <begin position="801"/>
        <end position="811"/>
    </location>
</feature>
<dbReference type="SMART" id="SM00292">
    <property type="entry name" value="BRCT"/>
    <property type="match status" value="2"/>
</dbReference>
<feature type="region of interest" description="Disordered" evidence="14">
    <location>
        <begin position="536"/>
        <end position="605"/>
    </location>
</feature>
<feature type="compositionally biased region" description="Polar residues" evidence="14">
    <location>
        <begin position="463"/>
        <end position="473"/>
    </location>
</feature>
<keyword evidence="13" id="KW-0131">Cell cycle</keyword>
<feature type="compositionally biased region" description="Basic residues" evidence="14">
    <location>
        <begin position="1351"/>
        <end position="1360"/>
    </location>
</feature>
<keyword evidence="4" id="KW-0158">Chromosome</keyword>
<protein>
    <recommendedName>
        <fullName evidence="3">Mediator of DNA damage checkpoint protein 1</fullName>
    </recommendedName>
</protein>
<evidence type="ECO:0000259" key="15">
    <source>
        <dbReference type="PROSITE" id="PS50006"/>
    </source>
</evidence>
<dbReference type="InterPro" id="IPR001357">
    <property type="entry name" value="BRCT_dom"/>
</dbReference>
<dbReference type="Pfam" id="PF16589">
    <property type="entry name" value="BRCT_2"/>
    <property type="match status" value="1"/>
</dbReference>
<feature type="compositionally biased region" description="Low complexity" evidence="14">
    <location>
        <begin position="1279"/>
        <end position="1296"/>
    </location>
</feature>
<feature type="compositionally biased region" description="Gly residues" evidence="14">
    <location>
        <begin position="174"/>
        <end position="188"/>
    </location>
</feature>
<proteinExistence type="predicted"/>
<dbReference type="CDD" id="cd22665">
    <property type="entry name" value="FHA_MDC1"/>
    <property type="match status" value="1"/>
</dbReference>
<feature type="compositionally biased region" description="Basic residues" evidence="14">
    <location>
        <begin position="888"/>
        <end position="900"/>
    </location>
</feature>
<dbReference type="GO" id="GO:0005634">
    <property type="term" value="C:nucleus"/>
    <property type="evidence" value="ECO:0007669"/>
    <property type="project" value="UniProtKB-SubCell"/>
</dbReference>
<dbReference type="Pfam" id="PF16770">
    <property type="entry name" value="RTT107_BRCT_5"/>
    <property type="match status" value="1"/>
</dbReference>
<evidence type="ECO:0000256" key="6">
    <source>
        <dbReference type="ARBA" id="ARBA00022553"/>
    </source>
</evidence>
<dbReference type="InterPro" id="IPR036420">
    <property type="entry name" value="BRCT_dom_sf"/>
</dbReference>
<keyword evidence="10" id="KW-0007">Acetylation</keyword>
<dbReference type="PANTHER" id="PTHR23196">
    <property type="entry name" value="PAX TRANSCRIPTION ACTIVATION DOMAIN INTERACTING PROTEIN"/>
    <property type="match status" value="1"/>
</dbReference>
<feature type="compositionally biased region" description="Basic and acidic residues" evidence="14">
    <location>
        <begin position="1481"/>
        <end position="1496"/>
    </location>
</feature>
<dbReference type="GeneID" id="115821814"/>
<feature type="domain" description="FHA" evidence="15">
    <location>
        <begin position="55"/>
        <end position="113"/>
    </location>
</feature>
<organism evidence="17 18">
    <name type="scientific">Chanos chanos</name>
    <name type="common">Milkfish</name>
    <name type="synonym">Mugil chanos</name>
    <dbReference type="NCBI Taxonomy" id="29144"/>
    <lineage>
        <taxon>Eukaryota</taxon>
        <taxon>Metazoa</taxon>
        <taxon>Chordata</taxon>
        <taxon>Craniata</taxon>
        <taxon>Vertebrata</taxon>
        <taxon>Euteleostomi</taxon>
        <taxon>Actinopterygii</taxon>
        <taxon>Neopterygii</taxon>
        <taxon>Teleostei</taxon>
        <taxon>Ostariophysi</taxon>
        <taxon>Gonorynchiformes</taxon>
        <taxon>Chanidae</taxon>
        <taxon>Chanos</taxon>
    </lineage>
</organism>
<feature type="compositionally biased region" description="Basic residues" evidence="14">
    <location>
        <begin position="756"/>
        <end position="767"/>
    </location>
</feature>
<gene>
    <name evidence="18" type="primary">mdc1</name>
</gene>
<feature type="compositionally biased region" description="Polar residues" evidence="14">
    <location>
        <begin position="779"/>
        <end position="789"/>
    </location>
</feature>
<dbReference type="Gene3D" id="3.40.50.10190">
    <property type="entry name" value="BRCT domain"/>
    <property type="match status" value="2"/>
</dbReference>
<dbReference type="SUPFAM" id="SSF52113">
    <property type="entry name" value="BRCT domain"/>
    <property type="match status" value="1"/>
</dbReference>